<dbReference type="Pfam" id="PF13715">
    <property type="entry name" value="CarbopepD_reg_2"/>
    <property type="match status" value="1"/>
</dbReference>
<dbReference type="Gene3D" id="2.170.130.10">
    <property type="entry name" value="TonB-dependent receptor, plug domain"/>
    <property type="match status" value="1"/>
</dbReference>
<evidence type="ECO:0000256" key="6">
    <source>
        <dbReference type="ARBA" id="ARBA00023237"/>
    </source>
</evidence>
<evidence type="ECO:0000313" key="11">
    <source>
        <dbReference type="Proteomes" id="UP000670527"/>
    </source>
</evidence>
<keyword evidence="6 7" id="KW-0998">Cell outer membrane</keyword>
<dbReference type="Gene3D" id="2.40.170.20">
    <property type="entry name" value="TonB-dependent receptor, beta-barrel domain"/>
    <property type="match status" value="1"/>
</dbReference>
<protein>
    <submittedName>
        <fullName evidence="10">TonB-dependent receptor</fullName>
    </submittedName>
</protein>
<dbReference type="Proteomes" id="UP000670527">
    <property type="component" value="Unassembled WGS sequence"/>
</dbReference>
<evidence type="ECO:0000256" key="7">
    <source>
        <dbReference type="PROSITE-ProRule" id="PRU01360"/>
    </source>
</evidence>
<gene>
    <name evidence="10" type="ORF">J4D97_14025</name>
</gene>
<feature type="domain" description="TonB-dependent receptor plug" evidence="9">
    <location>
        <begin position="137"/>
        <end position="242"/>
    </location>
</feature>
<evidence type="ECO:0000256" key="3">
    <source>
        <dbReference type="ARBA" id="ARBA00022452"/>
    </source>
</evidence>
<proteinExistence type="inferred from homology"/>
<dbReference type="InterPro" id="IPR023996">
    <property type="entry name" value="TonB-dep_OMP_SusC/RagA"/>
</dbReference>
<keyword evidence="3 7" id="KW-1134">Transmembrane beta strand</keyword>
<dbReference type="InterPro" id="IPR037066">
    <property type="entry name" value="Plug_dom_sf"/>
</dbReference>
<sequence>MRKTIPKLRRLAIPALLCGLPLLPLAAQAATSATGFLTGTLLPVADAPVTGRVVDEKGTGLPGVNVVVKGTTNGTQTDADGRYTLTVPDGATLVFSFVGYTAKEVAVSGQTTINTALAPDNQALSEVVVVGYVTQDRQNITSAVSSLDVREANKVPVPTLAQSIQGRVAGVQVESAGNPGAVPNILIRGVGTVGSGSNPLYVIDGLWTDNIRDLNPNDVESTTVLKDASSTAVYGSRGANGVILITTKRGQSGEPKISFNGYAGVESIYRKYDLTNHSQWADWANQAAINAGIPSPSPGAVKGTPAYSDAVDTDWQKEFFRTGKIQDYNVSFSGGSNSGKNATNFLISGGYFNQDGIVKGPKFERYSVRLNSGLTRGRLKLGQSALLTHINTTLLNEVPFVDVLTELPGIPVYNPANFGGYGYGSANLFNYSVNPIGAQQILNRTQKNNRLQGSANADFAIFDFLSYRLNLGLEIHDYNDRNARKEGYIRLGESNPNTTYLFENRGTQRFTLVENTLNFNKRFGDHNVTALLGYSEQTYHADNATANATGFPSAPQYFFVLGAGTNTATAPIVGGGIDEYAKRSYFSQLNYDYKGRYLLTGSFRRDGSSRFDPDRRYANFGAGSLGWRISEEEFFKTALPVVNNLKLRASYGVNGNDQLGNAGNYAYQAVVNQTIYYPLGTGQTLINGAIQPALESRGIRWESRYTTDFGLDMALLDNRLTLSTDYYISTTKNALVNPPLPGYLGVAGAGAYPFANLGEIENRGFEFALGYHENRKAFTYGADLTLTTIKNEVLALSDLQPNVPGFIGTTPITRTSVGQPISRLYLLKMIGVFQSEEEILNYRSANGTVIQPLAKPGDVKFEDTNGDGSINFDTDRQFVGNPFPKLQYGLNLTAAYKGFDLSVFFQGVTGNDVFNSTRASLDILDGAGNFRSDIQPWTPENGSNTTPRLVYGGGAGNVKNYERASTRWVEDGSYLRLKNVQLGYTLPQSVNSLIPGLGSVRVYVTGRNIVTFTKYTGFDPETPGLGIFGRGLDDGTYPNVRTFTGGLQVNF</sequence>
<keyword evidence="8" id="KW-0732">Signal</keyword>
<keyword evidence="10" id="KW-0675">Receptor</keyword>
<evidence type="ECO:0000256" key="1">
    <source>
        <dbReference type="ARBA" id="ARBA00004571"/>
    </source>
</evidence>
<dbReference type="InterPro" id="IPR008969">
    <property type="entry name" value="CarboxyPept-like_regulatory"/>
</dbReference>
<comment type="similarity">
    <text evidence="7">Belongs to the TonB-dependent receptor family.</text>
</comment>
<evidence type="ECO:0000256" key="4">
    <source>
        <dbReference type="ARBA" id="ARBA00022692"/>
    </source>
</evidence>
<organism evidence="10 11">
    <name type="scientific">Hymenobacter defluvii</name>
    <dbReference type="NCBI Taxonomy" id="2054411"/>
    <lineage>
        <taxon>Bacteria</taxon>
        <taxon>Pseudomonadati</taxon>
        <taxon>Bacteroidota</taxon>
        <taxon>Cytophagia</taxon>
        <taxon>Cytophagales</taxon>
        <taxon>Hymenobacteraceae</taxon>
        <taxon>Hymenobacter</taxon>
    </lineage>
</organism>
<dbReference type="Pfam" id="PF07715">
    <property type="entry name" value="Plug"/>
    <property type="match status" value="1"/>
</dbReference>
<accession>A0ABS3TDP7</accession>
<name>A0ABS3TDP7_9BACT</name>
<dbReference type="InterPro" id="IPR023997">
    <property type="entry name" value="TonB-dep_OMP_SusC/RagA_CS"/>
</dbReference>
<dbReference type="SUPFAM" id="SSF49464">
    <property type="entry name" value="Carboxypeptidase regulatory domain-like"/>
    <property type="match status" value="1"/>
</dbReference>
<evidence type="ECO:0000313" key="10">
    <source>
        <dbReference type="EMBL" id="MBO3271773.1"/>
    </source>
</evidence>
<keyword evidence="4 7" id="KW-0812">Transmembrane</keyword>
<reference evidence="10 11" key="1">
    <citation type="submission" date="2021-03" db="EMBL/GenBank/DDBJ databases">
        <authorList>
            <person name="Kim M.K."/>
        </authorList>
    </citation>
    <scope>NUCLEOTIDE SEQUENCE [LARGE SCALE GENOMIC DNA]</scope>
    <source>
        <strain evidence="10 11">BT507</strain>
    </source>
</reference>
<feature type="signal peptide" evidence="8">
    <location>
        <begin position="1"/>
        <end position="29"/>
    </location>
</feature>
<dbReference type="RefSeq" id="WP_208308091.1">
    <property type="nucleotide sequence ID" value="NZ_JAGETX010000007.1"/>
</dbReference>
<evidence type="ECO:0000256" key="2">
    <source>
        <dbReference type="ARBA" id="ARBA00022448"/>
    </source>
</evidence>
<dbReference type="InterPro" id="IPR036942">
    <property type="entry name" value="Beta-barrel_TonB_sf"/>
</dbReference>
<evidence type="ECO:0000256" key="8">
    <source>
        <dbReference type="SAM" id="SignalP"/>
    </source>
</evidence>
<dbReference type="EMBL" id="JAGETX010000007">
    <property type="protein sequence ID" value="MBO3271773.1"/>
    <property type="molecule type" value="Genomic_DNA"/>
</dbReference>
<dbReference type="NCBIfam" id="TIGR04057">
    <property type="entry name" value="SusC_RagA_signa"/>
    <property type="match status" value="1"/>
</dbReference>
<dbReference type="Gene3D" id="2.60.40.1120">
    <property type="entry name" value="Carboxypeptidase-like, regulatory domain"/>
    <property type="match status" value="1"/>
</dbReference>
<dbReference type="InterPro" id="IPR039426">
    <property type="entry name" value="TonB-dep_rcpt-like"/>
</dbReference>
<dbReference type="InterPro" id="IPR012910">
    <property type="entry name" value="Plug_dom"/>
</dbReference>
<comment type="subcellular location">
    <subcellularLocation>
        <location evidence="1 7">Cell outer membrane</location>
        <topology evidence="1 7">Multi-pass membrane protein</topology>
    </subcellularLocation>
</comment>
<keyword evidence="5 7" id="KW-0472">Membrane</keyword>
<keyword evidence="2 7" id="KW-0813">Transport</keyword>
<feature type="chain" id="PRO_5045913506" evidence="8">
    <location>
        <begin position="30"/>
        <end position="1051"/>
    </location>
</feature>
<dbReference type="PROSITE" id="PS52016">
    <property type="entry name" value="TONB_DEPENDENT_REC_3"/>
    <property type="match status" value="1"/>
</dbReference>
<evidence type="ECO:0000256" key="5">
    <source>
        <dbReference type="ARBA" id="ARBA00023136"/>
    </source>
</evidence>
<comment type="caution">
    <text evidence="10">The sequence shown here is derived from an EMBL/GenBank/DDBJ whole genome shotgun (WGS) entry which is preliminary data.</text>
</comment>
<keyword evidence="11" id="KW-1185">Reference proteome</keyword>
<dbReference type="SUPFAM" id="SSF56935">
    <property type="entry name" value="Porins"/>
    <property type="match status" value="1"/>
</dbReference>
<dbReference type="NCBIfam" id="TIGR04056">
    <property type="entry name" value="OMP_RagA_SusC"/>
    <property type="match status" value="1"/>
</dbReference>
<evidence type="ECO:0000259" key="9">
    <source>
        <dbReference type="Pfam" id="PF07715"/>
    </source>
</evidence>